<sequence>MPGGRGCFSSEKKEQVIMTEAMRPKLLTLPLDNAPVERGTKRLKQLSNNTGATANAPEPSNNAPVRRGRGTKRLKQLPDDTGATANAQEPSDNTLSEENMVKEVLKMITSREKAQLMIISLMAKYKFNLSLLKELLLAHKIDASFSKILYSEIAPTVGLDPIRGGIDIPTFEMHRARLPHSTCYDILMDLKALTFQYGTAEFHRNEEATSRWVSGHFNRILPLFFGALLNTPEVLLESDITKSGRIEYQYTVEGGISILFIGVKLTLGNRRERLECIGQVIAESIACSFTNRQNGFNLPILGILCDGEQFNFFEFQKKGTGQAGQFRLGVFPDGSKRVATANPSSLDSNFNTQQAVLQIRSVCEALYYCFLRAYSTGLGAFWHRSLEKSRSEGKTRDSTPKWGHAVTLSTQALNEALAARVQYERGELDASQETAESAVRTLSQSVNEAPIQKHEYLPDFTPDMLEK</sequence>
<dbReference type="OrthoDB" id="5418029at2759"/>
<reference evidence="2 3" key="1">
    <citation type="journal article" date="2015" name="Environ. Microbiol.">
        <title>Metagenome sequence of Elaphomyces granulatus from sporocarp tissue reveals Ascomycota ectomycorrhizal fingerprints of genome expansion and a Proteobacteria-rich microbiome.</title>
        <authorList>
            <person name="Quandt C.A."/>
            <person name="Kohler A."/>
            <person name="Hesse C.N."/>
            <person name="Sharpton T.J."/>
            <person name="Martin F."/>
            <person name="Spatafora J.W."/>
        </authorList>
    </citation>
    <scope>NUCLEOTIDE SEQUENCE [LARGE SCALE GENOMIC DNA]</scope>
    <source>
        <strain evidence="2 3">OSC145934</strain>
    </source>
</reference>
<protein>
    <submittedName>
        <fullName evidence="2">Uncharacterized protein</fullName>
    </submittedName>
</protein>
<feature type="region of interest" description="Disordered" evidence="1">
    <location>
        <begin position="48"/>
        <end position="98"/>
    </location>
</feature>
<feature type="compositionally biased region" description="Basic residues" evidence="1">
    <location>
        <begin position="66"/>
        <end position="75"/>
    </location>
</feature>
<keyword evidence="3" id="KW-1185">Reference proteome</keyword>
<gene>
    <name evidence="2" type="ORF">Egran_04603</name>
</gene>
<name>A0A232LU27_9EURO</name>
<organism evidence="2 3">
    <name type="scientific">Elaphomyces granulatus</name>
    <dbReference type="NCBI Taxonomy" id="519963"/>
    <lineage>
        <taxon>Eukaryota</taxon>
        <taxon>Fungi</taxon>
        <taxon>Dikarya</taxon>
        <taxon>Ascomycota</taxon>
        <taxon>Pezizomycotina</taxon>
        <taxon>Eurotiomycetes</taxon>
        <taxon>Eurotiomycetidae</taxon>
        <taxon>Eurotiales</taxon>
        <taxon>Elaphomycetaceae</taxon>
        <taxon>Elaphomyces</taxon>
    </lineage>
</organism>
<accession>A0A232LU27</accession>
<dbReference type="Proteomes" id="UP000243515">
    <property type="component" value="Unassembled WGS sequence"/>
</dbReference>
<feature type="compositionally biased region" description="Polar residues" evidence="1">
    <location>
        <begin position="48"/>
        <end position="63"/>
    </location>
</feature>
<comment type="caution">
    <text evidence="2">The sequence shown here is derived from an EMBL/GenBank/DDBJ whole genome shotgun (WGS) entry which is preliminary data.</text>
</comment>
<proteinExistence type="predicted"/>
<evidence type="ECO:0000313" key="3">
    <source>
        <dbReference type="Proteomes" id="UP000243515"/>
    </source>
</evidence>
<feature type="compositionally biased region" description="Polar residues" evidence="1">
    <location>
        <begin position="83"/>
        <end position="97"/>
    </location>
</feature>
<evidence type="ECO:0000256" key="1">
    <source>
        <dbReference type="SAM" id="MobiDB-lite"/>
    </source>
</evidence>
<dbReference type="EMBL" id="NPHW01004667">
    <property type="protein sequence ID" value="OXV07632.1"/>
    <property type="molecule type" value="Genomic_DNA"/>
</dbReference>
<dbReference type="AlphaFoldDB" id="A0A232LU27"/>
<evidence type="ECO:0000313" key="2">
    <source>
        <dbReference type="EMBL" id="OXV07632.1"/>
    </source>
</evidence>